<evidence type="ECO:0008006" key="9">
    <source>
        <dbReference type="Google" id="ProtNLM"/>
    </source>
</evidence>
<dbReference type="GO" id="GO:0004499">
    <property type="term" value="F:N,N-dimethylaniline monooxygenase activity"/>
    <property type="evidence" value="ECO:0007669"/>
    <property type="project" value="InterPro"/>
</dbReference>
<evidence type="ECO:0000313" key="8">
    <source>
        <dbReference type="Proteomes" id="UP000053617"/>
    </source>
</evidence>
<dbReference type="InterPro" id="IPR020946">
    <property type="entry name" value="Flavin_mOase-like"/>
</dbReference>
<keyword evidence="3" id="KW-0285">Flavoprotein</keyword>
<dbReference type="InterPro" id="IPR051209">
    <property type="entry name" value="FAD-bind_Monooxygenase_sf"/>
</dbReference>
<evidence type="ECO:0000256" key="6">
    <source>
        <dbReference type="SAM" id="Phobius"/>
    </source>
</evidence>
<keyword evidence="4" id="KW-0274">FAD</keyword>
<sequence length="587" mass="65898">MSSKSGYLPSYRLPTNKNADTSKWPEIPVSNQNLTNTAVVIIGGGISGMCAAIDLLVNRNIKNFVILEKSGGFGGTWRDNKFPGCCCDVFSVLYSYSFAQNPQWSRRYPGQEEILEYLTDVAQKYGLYKYARFHTIVEAAAWNDKTFKWEISVTIGGGKESEFSSSYKITSDFLVTGTGQLNKPKGIDVPGYQDFQGKIMHSARWDWSYDMSGKRIAIIGTGATTAQIAPEVAKVASQLTICQRTPAWVIPRHDSEIPQWKRWIYTYLPPARWRGRAEAMDFRESFHSAVTKSDSPYADLMRSMNHNLIRQQLPDRPDLWGKLSPNYHPGCKRTVISDDYYPTLARKNVKLETDKIERFTDDGIKFVGHSSADKFDLIVLATGFDTFSFLSPMEITGRNGRPLKEIWANASHAYKGVTVPDLPNFGMLYGPNTNLSHNSLILVIEAQTKYISVLIDQVLKARREGQSLALCPSEEQTLNYFSSLQMALQKTSFSDPNCNSWWKRDDGIITNNWAGTAIDYQKNLTTVEWADYIAFGTASHEIDALSRNHCVTRIHRVVEETSLSRTALGVFAVGAIGLFVHGILLSI</sequence>
<dbReference type="Pfam" id="PF00743">
    <property type="entry name" value="FMO-like"/>
    <property type="match status" value="1"/>
</dbReference>
<dbReference type="InterPro" id="IPR036188">
    <property type="entry name" value="FAD/NAD-bd_sf"/>
</dbReference>
<dbReference type="VEuPathDB" id="FungiDB:Z518_01759"/>
<dbReference type="GeneID" id="25289830"/>
<dbReference type="GO" id="GO:0050660">
    <property type="term" value="F:flavin adenine dinucleotide binding"/>
    <property type="evidence" value="ECO:0007669"/>
    <property type="project" value="InterPro"/>
</dbReference>
<evidence type="ECO:0000256" key="1">
    <source>
        <dbReference type="ARBA" id="ARBA00001974"/>
    </source>
</evidence>
<evidence type="ECO:0000313" key="7">
    <source>
        <dbReference type="EMBL" id="KIX10675.1"/>
    </source>
</evidence>
<dbReference type="PANTHER" id="PTHR42877">
    <property type="entry name" value="L-ORNITHINE N(5)-MONOOXYGENASE-RELATED"/>
    <property type="match status" value="1"/>
</dbReference>
<keyword evidence="6" id="KW-0812">Transmembrane</keyword>
<protein>
    <recommendedName>
        <fullName evidence="9">L-ornithine N(5)-oxygenase</fullName>
    </recommendedName>
</protein>
<evidence type="ECO:0000256" key="2">
    <source>
        <dbReference type="ARBA" id="ARBA00010139"/>
    </source>
</evidence>
<accession>A0A0D2JMI0</accession>
<dbReference type="OrthoDB" id="74360at2759"/>
<dbReference type="GO" id="GO:0050661">
    <property type="term" value="F:NADP binding"/>
    <property type="evidence" value="ECO:0007669"/>
    <property type="project" value="InterPro"/>
</dbReference>
<dbReference type="HOGENOM" id="CLU_006937_7_1_1"/>
<dbReference type="EMBL" id="KN847475">
    <property type="protein sequence ID" value="KIX10675.1"/>
    <property type="molecule type" value="Genomic_DNA"/>
</dbReference>
<dbReference type="AlphaFoldDB" id="A0A0D2JMI0"/>
<keyword evidence="6" id="KW-0472">Membrane</keyword>
<dbReference type="PANTHER" id="PTHR42877:SF4">
    <property type="entry name" value="FAD_NAD(P)-BINDING DOMAIN-CONTAINING PROTEIN-RELATED"/>
    <property type="match status" value="1"/>
</dbReference>
<evidence type="ECO:0000256" key="4">
    <source>
        <dbReference type="ARBA" id="ARBA00022827"/>
    </source>
</evidence>
<dbReference type="Gene3D" id="3.50.50.60">
    <property type="entry name" value="FAD/NAD(P)-binding domain"/>
    <property type="match status" value="2"/>
</dbReference>
<organism evidence="7 8">
    <name type="scientific">Rhinocladiella mackenziei CBS 650.93</name>
    <dbReference type="NCBI Taxonomy" id="1442369"/>
    <lineage>
        <taxon>Eukaryota</taxon>
        <taxon>Fungi</taxon>
        <taxon>Dikarya</taxon>
        <taxon>Ascomycota</taxon>
        <taxon>Pezizomycotina</taxon>
        <taxon>Eurotiomycetes</taxon>
        <taxon>Chaetothyriomycetidae</taxon>
        <taxon>Chaetothyriales</taxon>
        <taxon>Herpotrichiellaceae</taxon>
        <taxon>Rhinocladiella</taxon>
    </lineage>
</organism>
<dbReference type="RefSeq" id="XP_013277811.1">
    <property type="nucleotide sequence ID" value="XM_013422357.1"/>
</dbReference>
<keyword evidence="5" id="KW-0560">Oxidoreductase</keyword>
<evidence type="ECO:0000256" key="3">
    <source>
        <dbReference type="ARBA" id="ARBA00022630"/>
    </source>
</evidence>
<reference evidence="7 8" key="1">
    <citation type="submission" date="2015-01" db="EMBL/GenBank/DDBJ databases">
        <title>The Genome Sequence of Rhinocladiella mackenzie CBS 650.93.</title>
        <authorList>
            <consortium name="The Broad Institute Genomics Platform"/>
            <person name="Cuomo C."/>
            <person name="de Hoog S."/>
            <person name="Gorbushina A."/>
            <person name="Stielow B."/>
            <person name="Teixiera M."/>
            <person name="Abouelleil A."/>
            <person name="Chapman S.B."/>
            <person name="Priest M."/>
            <person name="Young S.K."/>
            <person name="Wortman J."/>
            <person name="Nusbaum C."/>
            <person name="Birren B."/>
        </authorList>
    </citation>
    <scope>NUCLEOTIDE SEQUENCE [LARGE SCALE GENOMIC DNA]</scope>
    <source>
        <strain evidence="7 8">CBS 650.93</strain>
    </source>
</reference>
<evidence type="ECO:0000256" key="5">
    <source>
        <dbReference type="ARBA" id="ARBA00023002"/>
    </source>
</evidence>
<feature type="transmembrane region" description="Helical" evidence="6">
    <location>
        <begin position="566"/>
        <end position="585"/>
    </location>
</feature>
<comment type="similarity">
    <text evidence="2">Belongs to the FAD-binding monooxygenase family.</text>
</comment>
<dbReference type="SUPFAM" id="SSF51905">
    <property type="entry name" value="FAD/NAD(P)-binding domain"/>
    <property type="match status" value="2"/>
</dbReference>
<proteinExistence type="inferred from homology"/>
<name>A0A0D2JMI0_9EURO</name>
<keyword evidence="8" id="KW-1185">Reference proteome</keyword>
<comment type="cofactor">
    <cofactor evidence="1">
        <name>FAD</name>
        <dbReference type="ChEBI" id="CHEBI:57692"/>
    </cofactor>
</comment>
<dbReference type="Proteomes" id="UP000053617">
    <property type="component" value="Unassembled WGS sequence"/>
</dbReference>
<gene>
    <name evidence="7" type="ORF">Z518_01759</name>
</gene>
<keyword evidence="6" id="KW-1133">Transmembrane helix</keyword>